<gene>
    <name evidence="1" type="ORF">DFR29_10220</name>
</gene>
<dbReference type="AlphaFoldDB" id="A0A4R6Z6I3"/>
<keyword evidence="2" id="KW-1185">Reference proteome</keyword>
<sequence>MPVYHLQMYLQHASGETERWRVRFVDGKAHCKSDHGLTPEEIREVFFLGPVSVPTAVVVDRLLPDSDTAMNGEILDCSDRCLIEAYFRAGRSSLQIRRRATEFADHIYEVLSSQGAPR</sequence>
<comment type="caution">
    <text evidence="1">The sequence shown here is derived from an EMBL/GenBank/DDBJ whole genome shotgun (WGS) entry which is preliminary data.</text>
</comment>
<dbReference type="RefSeq" id="WP_133817095.1">
    <property type="nucleotide sequence ID" value="NZ_SNZH01000002.1"/>
</dbReference>
<dbReference type="EMBL" id="SNZH01000002">
    <property type="protein sequence ID" value="TDR47361.1"/>
    <property type="molecule type" value="Genomic_DNA"/>
</dbReference>
<dbReference type="Proteomes" id="UP000295293">
    <property type="component" value="Unassembled WGS sequence"/>
</dbReference>
<accession>A0A4R6Z6I3</accession>
<reference evidence="1 2" key="1">
    <citation type="submission" date="2019-03" db="EMBL/GenBank/DDBJ databases">
        <title>Genomic Encyclopedia of Type Strains, Phase IV (KMG-IV): sequencing the most valuable type-strain genomes for metagenomic binning, comparative biology and taxonomic classification.</title>
        <authorList>
            <person name="Goeker M."/>
        </authorList>
    </citation>
    <scope>NUCLEOTIDE SEQUENCE [LARGE SCALE GENOMIC DNA]</scope>
    <source>
        <strain evidence="1 2">DSM 21667</strain>
    </source>
</reference>
<name>A0A4R6Z6I3_9GAMM</name>
<evidence type="ECO:0000313" key="1">
    <source>
        <dbReference type="EMBL" id="TDR47361.1"/>
    </source>
</evidence>
<organism evidence="1 2">
    <name type="scientific">Tahibacter aquaticus</name>
    <dbReference type="NCBI Taxonomy" id="520092"/>
    <lineage>
        <taxon>Bacteria</taxon>
        <taxon>Pseudomonadati</taxon>
        <taxon>Pseudomonadota</taxon>
        <taxon>Gammaproteobacteria</taxon>
        <taxon>Lysobacterales</taxon>
        <taxon>Rhodanobacteraceae</taxon>
        <taxon>Tahibacter</taxon>
    </lineage>
</organism>
<evidence type="ECO:0000313" key="2">
    <source>
        <dbReference type="Proteomes" id="UP000295293"/>
    </source>
</evidence>
<protein>
    <submittedName>
        <fullName evidence="1">Uncharacterized protein</fullName>
    </submittedName>
</protein>
<proteinExistence type="predicted"/>